<proteinExistence type="predicted"/>
<accession>A0ABQ3VHY4</accession>
<protein>
    <submittedName>
        <fullName evidence="1">Uncharacterized protein</fullName>
    </submittedName>
</protein>
<gene>
    <name evidence="1" type="ORF">KSZ_37880</name>
</gene>
<reference evidence="1 2" key="1">
    <citation type="journal article" date="2021" name="Int. J. Syst. Evol. Microbiol.">
        <title>Reticulibacter mediterranei gen. nov., sp. nov., within the new family Reticulibacteraceae fam. nov., and Ktedonospora formicarum gen. nov., sp. nov., Ktedonobacter robiniae sp. nov., Dictyobacter formicarum sp. nov. and Dictyobacter arantiisoli sp. nov., belonging to the class Ktedonobacteria.</title>
        <authorList>
            <person name="Yabe S."/>
            <person name="Zheng Y."/>
            <person name="Wang C.M."/>
            <person name="Sakai Y."/>
            <person name="Abe K."/>
            <person name="Yokota A."/>
            <person name="Donadio S."/>
            <person name="Cavaletti L."/>
            <person name="Monciardini P."/>
        </authorList>
    </citation>
    <scope>NUCLEOTIDE SEQUENCE [LARGE SCALE GENOMIC DNA]</scope>
    <source>
        <strain evidence="1 2">SOSP1-9</strain>
    </source>
</reference>
<sequence>MDRSSESYSIQELYKGIYRKNCATGHTLFFLNVCFTEIILGSTYENTYNY</sequence>
<organism evidence="1 2">
    <name type="scientific">Dictyobacter formicarum</name>
    <dbReference type="NCBI Taxonomy" id="2778368"/>
    <lineage>
        <taxon>Bacteria</taxon>
        <taxon>Bacillati</taxon>
        <taxon>Chloroflexota</taxon>
        <taxon>Ktedonobacteria</taxon>
        <taxon>Ktedonobacterales</taxon>
        <taxon>Dictyobacteraceae</taxon>
        <taxon>Dictyobacter</taxon>
    </lineage>
</organism>
<evidence type="ECO:0000313" key="1">
    <source>
        <dbReference type="EMBL" id="GHO85782.1"/>
    </source>
</evidence>
<name>A0ABQ3VHY4_9CHLR</name>
<keyword evidence="2" id="KW-1185">Reference proteome</keyword>
<dbReference type="EMBL" id="BNJJ01000010">
    <property type="protein sequence ID" value="GHO85782.1"/>
    <property type="molecule type" value="Genomic_DNA"/>
</dbReference>
<comment type="caution">
    <text evidence="1">The sequence shown here is derived from an EMBL/GenBank/DDBJ whole genome shotgun (WGS) entry which is preliminary data.</text>
</comment>
<evidence type="ECO:0000313" key="2">
    <source>
        <dbReference type="Proteomes" id="UP000635565"/>
    </source>
</evidence>
<dbReference type="Proteomes" id="UP000635565">
    <property type="component" value="Unassembled WGS sequence"/>
</dbReference>